<keyword evidence="2" id="KW-0732">Signal</keyword>
<evidence type="ECO:0008006" key="5">
    <source>
        <dbReference type="Google" id="ProtNLM"/>
    </source>
</evidence>
<evidence type="ECO:0000313" key="4">
    <source>
        <dbReference type="Proteomes" id="UP000006798"/>
    </source>
</evidence>
<geneLocation type="plasmid" evidence="3 4">
    <name>pBB1</name>
</geneLocation>
<dbReference type="EMBL" id="CP002879">
    <property type="protein sequence ID" value="AEI82572.1"/>
    <property type="molecule type" value="Genomic_DNA"/>
</dbReference>
<dbReference type="HOGENOM" id="CLU_045683_0_2_4"/>
<name>F8GV72_CUPNN</name>
<comment type="similarity">
    <text evidence="1">Belongs to the UPF0065 (bug) family.</text>
</comment>
<keyword evidence="3" id="KW-0614">Plasmid</keyword>
<dbReference type="Proteomes" id="UP000006798">
    <property type="component" value="Plasmid pBB1"/>
</dbReference>
<dbReference type="PIRSF" id="PIRSF017082">
    <property type="entry name" value="YflP"/>
    <property type="match status" value="1"/>
</dbReference>
<dbReference type="PANTHER" id="PTHR42928">
    <property type="entry name" value="TRICARBOXYLATE-BINDING PROTEIN"/>
    <property type="match status" value="1"/>
</dbReference>
<organism evidence="3 4">
    <name type="scientific">Cupriavidus necator (strain ATCC 43291 / DSM 13513 / CCUG 52238 / LMG 8453 / N-1)</name>
    <name type="common">Ralstonia eutropha</name>
    <dbReference type="NCBI Taxonomy" id="1042878"/>
    <lineage>
        <taxon>Bacteria</taxon>
        <taxon>Pseudomonadati</taxon>
        <taxon>Pseudomonadota</taxon>
        <taxon>Betaproteobacteria</taxon>
        <taxon>Burkholderiales</taxon>
        <taxon>Burkholderiaceae</taxon>
        <taxon>Cupriavidus</taxon>
    </lineage>
</organism>
<reference evidence="3 4" key="1">
    <citation type="journal article" date="2011" name="J. Bacteriol.">
        <title>Complete genome sequence of the type strain Cupriavidus necator N-1.</title>
        <authorList>
            <person name="Poehlein A."/>
            <person name="Kusian B."/>
            <person name="Friedrich B."/>
            <person name="Daniel R."/>
            <person name="Bowien B."/>
        </authorList>
    </citation>
    <scope>NUCLEOTIDE SEQUENCE [LARGE SCALE GENOMIC DNA]</scope>
    <source>
        <strain evidence="4">ATCC 43291 / DSM 13513 / CCUG 52238 / LMG 8453 / N-1</strain>
        <plasmid evidence="3 4">pBB1</plasmid>
    </source>
</reference>
<dbReference type="PANTHER" id="PTHR42928:SF5">
    <property type="entry name" value="BLR1237 PROTEIN"/>
    <property type="match status" value="1"/>
</dbReference>
<dbReference type="RefSeq" id="WP_013959604.1">
    <property type="nucleotide sequence ID" value="NC_015727.1"/>
</dbReference>
<feature type="chain" id="PRO_5003377842" description="Extra-cytoplasmic solute receptor" evidence="2">
    <location>
        <begin position="26"/>
        <end position="325"/>
    </location>
</feature>
<dbReference type="Gene3D" id="3.40.190.10">
    <property type="entry name" value="Periplasmic binding protein-like II"/>
    <property type="match status" value="1"/>
</dbReference>
<dbReference type="GeneID" id="34311525"/>
<dbReference type="KEGG" id="cnc:CNE_BB1p11690"/>
<sequence>MKFNPGTGMLALCLATVIIGVPASAQTYPTKPIHIVVPLPPGGSNDVLARILAQKMSESFGQPVIVENKPGAAGNIATDFIARAEGDGYSIAVAPNQTVAVNPVLYPRLPFEVSRDLTGITLLGRVPMVLVVSPGKVAATSVAELIALAKANPEKLSYASAGSGSPQHMAAEVFKSMTGTRITQIPYKGSAPALVDLLGGNVDMMFCPINSALPFIRSGKLRALGTSGAKRVELLPKVPTIAETLPNFESDIWIGMVAPAKTPPAIINKLNAELRRSLALPDVQGKLAEQGIYAETSTPQEFTRLIASDQKRWAEVIRAANIKPE</sequence>
<dbReference type="Pfam" id="PF03401">
    <property type="entry name" value="TctC"/>
    <property type="match status" value="1"/>
</dbReference>
<dbReference type="CDD" id="cd13578">
    <property type="entry name" value="PBP2_Bug27"/>
    <property type="match status" value="1"/>
</dbReference>
<dbReference type="Gene3D" id="3.40.190.150">
    <property type="entry name" value="Bordetella uptake gene, domain 1"/>
    <property type="match status" value="1"/>
</dbReference>
<evidence type="ECO:0000256" key="2">
    <source>
        <dbReference type="SAM" id="SignalP"/>
    </source>
</evidence>
<dbReference type="InterPro" id="IPR005064">
    <property type="entry name" value="BUG"/>
</dbReference>
<evidence type="ECO:0000313" key="3">
    <source>
        <dbReference type="EMBL" id="AEI82572.1"/>
    </source>
</evidence>
<dbReference type="AlphaFoldDB" id="F8GV72"/>
<accession>F8GV72</accession>
<evidence type="ECO:0000256" key="1">
    <source>
        <dbReference type="ARBA" id="ARBA00006987"/>
    </source>
</evidence>
<gene>
    <name evidence="3" type="ordered locus">CNE_BB1p11690</name>
</gene>
<protein>
    <recommendedName>
        <fullName evidence="5">Extra-cytoplasmic solute receptor</fullName>
    </recommendedName>
</protein>
<dbReference type="InterPro" id="IPR042100">
    <property type="entry name" value="Bug_dom1"/>
</dbReference>
<dbReference type="SUPFAM" id="SSF53850">
    <property type="entry name" value="Periplasmic binding protein-like II"/>
    <property type="match status" value="1"/>
</dbReference>
<proteinExistence type="inferred from homology"/>
<feature type="signal peptide" evidence="2">
    <location>
        <begin position="1"/>
        <end position="25"/>
    </location>
</feature>